<dbReference type="Pfam" id="PF12854">
    <property type="entry name" value="PPR_1"/>
    <property type="match status" value="1"/>
</dbReference>
<dbReference type="AlphaFoldDB" id="A0A6V7QD41"/>
<keyword evidence="2" id="KW-0809">Transit peptide</keyword>
<proteinExistence type="predicted"/>
<evidence type="ECO:0000313" key="4">
    <source>
        <dbReference type="EMBL" id="CAD1841032.1"/>
    </source>
</evidence>
<evidence type="ECO:0000256" key="3">
    <source>
        <dbReference type="PROSITE-ProRule" id="PRU00708"/>
    </source>
</evidence>
<dbReference type="PANTHER" id="PTHR47933">
    <property type="entry name" value="PENTATRICOPEPTIDE REPEAT-CONTAINING PROTEIN 1, MITOCHONDRIAL"/>
    <property type="match status" value="1"/>
</dbReference>
<dbReference type="Gene3D" id="1.25.40.10">
    <property type="entry name" value="Tetratricopeptide repeat domain"/>
    <property type="match status" value="2"/>
</dbReference>
<evidence type="ECO:0008006" key="5">
    <source>
        <dbReference type="Google" id="ProtNLM"/>
    </source>
</evidence>
<feature type="repeat" description="PPR" evidence="3">
    <location>
        <begin position="80"/>
        <end position="114"/>
    </location>
</feature>
<dbReference type="InterPro" id="IPR051240">
    <property type="entry name" value="Mito_RNA-Proc/Resp"/>
</dbReference>
<organism evidence="4">
    <name type="scientific">Ananas comosus var. bracteatus</name>
    <name type="common">red pineapple</name>
    <dbReference type="NCBI Taxonomy" id="296719"/>
    <lineage>
        <taxon>Eukaryota</taxon>
        <taxon>Viridiplantae</taxon>
        <taxon>Streptophyta</taxon>
        <taxon>Embryophyta</taxon>
        <taxon>Tracheophyta</taxon>
        <taxon>Spermatophyta</taxon>
        <taxon>Magnoliopsida</taxon>
        <taxon>Liliopsida</taxon>
        <taxon>Poales</taxon>
        <taxon>Bromeliaceae</taxon>
        <taxon>Bromelioideae</taxon>
        <taxon>Ananas</taxon>
    </lineage>
</organism>
<dbReference type="Pfam" id="PF01535">
    <property type="entry name" value="PPR"/>
    <property type="match status" value="1"/>
</dbReference>
<dbReference type="Pfam" id="PF13041">
    <property type="entry name" value="PPR_2"/>
    <property type="match status" value="2"/>
</dbReference>
<gene>
    <name evidence="4" type="ORF">CB5_LOCUS24243</name>
</gene>
<dbReference type="InterPro" id="IPR002885">
    <property type="entry name" value="PPR_rpt"/>
</dbReference>
<feature type="repeat" description="PPR" evidence="3">
    <location>
        <begin position="252"/>
        <end position="287"/>
    </location>
</feature>
<evidence type="ECO:0000256" key="1">
    <source>
        <dbReference type="ARBA" id="ARBA00022737"/>
    </source>
</evidence>
<accession>A0A6V7QD41</accession>
<dbReference type="PROSITE" id="PS51375">
    <property type="entry name" value="PPR"/>
    <property type="match status" value="6"/>
</dbReference>
<feature type="repeat" description="PPR" evidence="3">
    <location>
        <begin position="217"/>
        <end position="251"/>
    </location>
</feature>
<keyword evidence="1" id="KW-0677">Repeat</keyword>
<feature type="repeat" description="PPR" evidence="3">
    <location>
        <begin position="45"/>
        <end position="79"/>
    </location>
</feature>
<feature type="repeat" description="PPR" evidence="3">
    <location>
        <begin position="115"/>
        <end position="149"/>
    </location>
</feature>
<reference evidence="4" key="1">
    <citation type="submission" date="2020-07" db="EMBL/GenBank/DDBJ databases">
        <authorList>
            <person name="Lin J."/>
        </authorList>
    </citation>
    <scope>NUCLEOTIDE SEQUENCE</scope>
</reference>
<dbReference type="InterPro" id="IPR011990">
    <property type="entry name" value="TPR-like_helical_dom_sf"/>
</dbReference>
<dbReference type="GO" id="GO:0003729">
    <property type="term" value="F:mRNA binding"/>
    <property type="evidence" value="ECO:0007669"/>
    <property type="project" value="TreeGrafter"/>
</dbReference>
<feature type="repeat" description="PPR" evidence="3">
    <location>
        <begin position="182"/>
        <end position="216"/>
    </location>
</feature>
<protein>
    <recommendedName>
        <fullName evidence="5">Pentatricopeptide repeat-containing protein</fullName>
    </recommendedName>
</protein>
<dbReference type="EMBL" id="LR862135">
    <property type="protein sequence ID" value="CAD1841032.1"/>
    <property type="molecule type" value="Genomic_DNA"/>
</dbReference>
<dbReference type="NCBIfam" id="TIGR00756">
    <property type="entry name" value="PPR"/>
    <property type="match status" value="6"/>
</dbReference>
<dbReference type="PANTHER" id="PTHR47933:SF46">
    <property type="entry name" value="REPEAT-LIKE SUPERFAMILY PROTEIN, PUTATIVE ISOFORM 1-RELATED"/>
    <property type="match status" value="1"/>
</dbReference>
<sequence>MKRSGFEIKVGTFLTLVGSYSKFQLFDEAVDVVLNFMDEFELAAETDVYNYLLNVLVEGNKIKLVESVYSEMGSRGIKPDVSTFNILIKALCKTHQLRTAELMFEEMSSYGLAPDEITFTTLMQGFIEEGNMEGALRVKERMLEVNCSPTNVTVNVLIHGQGNIKKAADIVQTMTSNWCELDIVTYGTLMSGLCKANRTQIACKLLRTIQMKGMVPTPKAYNPVIQALFKQRKTTEAVRLFREMRENGEAPDAITYKIVFRGLCRGGGPIKEAVDFLEEMIENGFVPEFASFSMLAEGLLNLAMEDTLNRLVELVMERAEFAEKEVSMVKGFLKIRKFHDGLTAFGRILSTRKPERRYK</sequence>
<name>A0A6V7QD41_ANACO</name>
<evidence type="ECO:0000256" key="2">
    <source>
        <dbReference type="ARBA" id="ARBA00022946"/>
    </source>
</evidence>